<protein>
    <submittedName>
        <fullName evidence="2">ATP-binding cassette domain-containing protein</fullName>
    </submittedName>
</protein>
<keyword evidence="2" id="KW-0547">Nucleotide-binding</keyword>
<evidence type="ECO:0000313" key="3">
    <source>
        <dbReference type="Proteomes" id="UP001164745"/>
    </source>
</evidence>
<accession>A0ABY7BI34</accession>
<organism evidence="2 3">
    <name type="scientific">Caldicellulosiruptor naganoensis</name>
    <dbReference type="NCBI Taxonomy" id="29324"/>
    <lineage>
        <taxon>Bacteria</taxon>
        <taxon>Bacillati</taxon>
        <taxon>Bacillota</taxon>
        <taxon>Bacillota incertae sedis</taxon>
        <taxon>Caldicellulosiruptorales</taxon>
        <taxon>Caldicellulosiruptoraceae</taxon>
        <taxon>Caldicellulosiruptor</taxon>
    </lineage>
</organism>
<dbReference type="GO" id="GO:0005524">
    <property type="term" value="F:ATP binding"/>
    <property type="evidence" value="ECO:0007669"/>
    <property type="project" value="UniProtKB-KW"/>
</dbReference>
<name>A0ABY7BI34_9FIRM</name>
<proteinExistence type="predicted"/>
<dbReference type="PANTHER" id="PTHR43394">
    <property type="entry name" value="ATP-DEPENDENT PERMEASE MDL1, MITOCHONDRIAL"/>
    <property type="match status" value="1"/>
</dbReference>
<dbReference type="Gene3D" id="3.40.50.300">
    <property type="entry name" value="P-loop containing nucleotide triphosphate hydrolases"/>
    <property type="match status" value="1"/>
</dbReference>
<keyword evidence="2" id="KW-0067">ATP-binding</keyword>
<dbReference type="InterPro" id="IPR003439">
    <property type="entry name" value="ABC_transporter-like_ATP-bd"/>
</dbReference>
<dbReference type="Proteomes" id="UP001164745">
    <property type="component" value="Chromosome"/>
</dbReference>
<dbReference type="Pfam" id="PF00005">
    <property type="entry name" value="ABC_tran"/>
    <property type="match status" value="1"/>
</dbReference>
<feature type="domain" description="ABC transporter" evidence="1">
    <location>
        <begin position="12"/>
        <end position="63"/>
    </location>
</feature>
<evidence type="ECO:0000313" key="2">
    <source>
        <dbReference type="EMBL" id="WAM32498.1"/>
    </source>
</evidence>
<evidence type="ECO:0000259" key="1">
    <source>
        <dbReference type="Pfam" id="PF00005"/>
    </source>
</evidence>
<dbReference type="InterPro" id="IPR027417">
    <property type="entry name" value="P-loop_NTPase"/>
</dbReference>
<dbReference type="InterPro" id="IPR039421">
    <property type="entry name" value="Type_1_exporter"/>
</dbReference>
<gene>
    <name evidence="2" type="ORF">OTJ99_001060</name>
</gene>
<keyword evidence="3" id="KW-1185">Reference proteome</keyword>
<dbReference type="SUPFAM" id="SSF52540">
    <property type="entry name" value="P-loop containing nucleoside triphosphate hydrolases"/>
    <property type="match status" value="1"/>
</dbReference>
<sequence>MDEVIKAAKTVNAHEFIMKMENGYDTGVNERGSRLSIGQRQLIAFAKALLADPKILILDEATSAGDTQTEVLIQEAIERITKNRTSIIIAHRLSTIRNADRIFVIHNGQIVEEGNRQELLEKRLLL</sequence>
<reference evidence="2" key="1">
    <citation type="submission" date="2022-12" db="EMBL/GenBank/DDBJ databases">
        <authorList>
            <person name="Bing R.G."/>
            <person name="Willard D.J."/>
            <person name="Manesh M.J.H."/>
            <person name="Laemthong T."/>
            <person name="Crosby J.R."/>
            <person name="Kelly R.M."/>
        </authorList>
    </citation>
    <scope>NUCLEOTIDE SEQUENCE</scope>
    <source>
        <strain evidence="2">DSM 8991</strain>
    </source>
</reference>
<dbReference type="PANTHER" id="PTHR43394:SF1">
    <property type="entry name" value="ATP-BINDING CASSETTE SUB-FAMILY B MEMBER 10, MITOCHONDRIAL"/>
    <property type="match status" value="1"/>
</dbReference>
<dbReference type="EMBL" id="CP113864">
    <property type="protein sequence ID" value="WAM32498.1"/>
    <property type="molecule type" value="Genomic_DNA"/>
</dbReference>